<sequence>MAYHGPPIATCCGAIRVSSNDMNDSALQAAISGFTLGLSLIFAIGAQNTFVLRQGIMRQHVLLVVSICAASDALLISAGVFGFGSVLSLSDDVAQWGRWAGAGFLCLYGILSLRSALTSRHAMSGEGMALVRWQPAALACLAFTWLNPSVYLDTVVLLGSVSTQYSAKGAFALGAVSASFVFFFSLGFGARLLAPLFSRARAWQWFEAAVGVMMFAIAWALIRH</sequence>
<feature type="transmembrane region" description="Helical" evidence="6">
    <location>
        <begin position="96"/>
        <end position="117"/>
    </location>
</feature>
<keyword evidence="4 6" id="KW-1133">Transmembrane helix</keyword>
<dbReference type="InterPro" id="IPR001123">
    <property type="entry name" value="LeuE-type"/>
</dbReference>
<comment type="subcellular location">
    <subcellularLocation>
        <location evidence="1">Cell membrane</location>
        <topology evidence="1">Multi-pass membrane protein</topology>
    </subcellularLocation>
</comment>
<dbReference type="Proteomes" id="UP000199527">
    <property type="component" value="Unassembled WGS sequence"/>
</dbReference>
<evidence type="ECO:0000256" key="3">
    <source>
        <dbReference type="ARBA" id="ARBA00022692"/>
    </source>
</evidence>
<name>A0A1G8TQ96_9GAMM</name>
<keyword evidence="2" id="KW-1003">Cell membrane</keyword>
<evidence type="ECO:0000256" key="4">
    <source>
        <dbReference type="ARBA" id="ARBA00022989"/>
    </source>
</evidence>
<evidence type="ECO:0000313" key="7">
    <source>
        <dbReference type="EMBL" id="SDJ43607.1"/>
    </source>
</evidence>
<gene>
    <name evidence="7" type="ORF">SAMN04488540_10851</name>
</gene>
<evidence type="ECO:0000256" key="5">
    <source>
        <dbReference type="ARBA" id="ARBA00023136"/>
    </source>
</evidence>
<protein>
    <submittedName>
        <fullName evidence="7">L-lysine exporter family protein LysE/ArgO</fullName>
    </submittedName>
</protein>
<dbReference type="EMBL" id="FNEM01000008">
    <property type="protein sequence ID" value="SDJ43607.1"/>
    <property type="molecule type" value="Genomic_DNA"/>
</dbReference>
<keyword evidence="5 6" id="KW-0472">Membrane</keyword>
<evidence type="ECO:0000313" key="8">
    <source>
        <dbReference type="Proteomes" id="UP000199527"/>
    </source>
</evidence>
<feature type="transmembrane region" description="Helical" evidence="6">
    <location>
        <begin position="129"/>
        <end position="150"/>
    </location>
</feature>
<evidence type="ECO:0000256" key="1">
    <source>
        <dbReference type="ARBA" id="ARBA00004651"/>
    </source>
</evidence>
<accession>A0A1G8TQ96</accession>
<feature type="transmembrane region" description="Helical" evidence="6">
    <location>
        <begin position="61"/>
        <end position="84"/>
    </location>
</feature>
<dbReference type="GO" id="GO:0005886">
    <property type="term" value="C:plasma membrane"/>
    <property type="evidence" value="ECO:0007669"/>
    <property type="project" value="UniProtKB-SubCell"/>
</dbReference>
<evidence type="ECO:0000256" key="2">
    <source>
        <dbReference type="ARBA" id="ARBA00022475"/>
    </source>
</evidence>
<evidence type="ECO:0000256" key="6">
    <source>
        <dbReference type="SAM" id="Phobius"/>
    </source>
</evidence>
<proteinExistence type="predicted"/>
<dbReference type="AlphaFoldDB" id="A0A1G8TQ96"/>
<dbReference type="PANTHER" id="PTHR30086">
    <property type="entry name" value="ARGININE EXPORTER PROTEIN ARGO"/>
    <property type="match status" value="1"/>
</dbReference>
<keyword evidence="8" id="KW-1185">Reference proteome</keyword>
<feature type="transmembrane region" description="Helical" evidence="6">
    <location>
        <begin position="170"/>
        <end position="193"/>
    </location>
</feature>
<feature type="transmembrane region" description="Helical" evidence="6">
    <location>
        <begin position="205"/>
        <end position="222"/>
    </location>
</feature>
<dbReference type="Pfam" id="PF01810">
    <property type="entry name" value="LysE"/>
    <property type="match status" value="1"/>
</dbReference>
<dbReference type="GO" id="GO:0015171">
    <property type="term" value="F:amino acid transmembrane transporter activity"/>
    <property type="evidence" value="ECO:0007669"/>
    <property type="project" value="TreeGrafter"/>
</dbReference>
<dbReference type="PANTHER" id="PTHR30086:SF20">
    <property type="entry name" value="ARGININE EXPORTER PROTEIN ARGO-RELATED"/>
    <property type="match status" value="1"/>
</dbReference>
<organism evidence="7 8">
    <name type="scientific">Ferrimonas sediminum</name>
    <dbReference type="NCBI Taxonomy" id="718193"/>
    <lineage>
        <taxon>Bacteria</taxon>
        <taxon>Pseudomonadati</taxon>
        <taxon>Pseudomonadota</taxon>
        <taxon>Gammaproteobacteria</taxon>
        <taxon>Alteromonadales</taxon>
        <taxon>Ferrimonadaceae</taxon>
        <taxon>Ferrimonas</taxon>
    </lineage>
</organism>
<reference evidence="8" key="1">
    <citation type="submission" date="2016-10" db="EMBL/GenBank/DDBJ databases">
        <authorList>
            <person name="Varghese N."/>
            <person name="Submissions S."/>
        </authorList>
    </citation>
    <scope>NUCLEOTIDE SEQUENCE [LARGE SCALE GENOMIC DNA]</scope>
    <source>
        <strain evidence="8">DSM 23317</strain>
    </source>
</reference>
<keyword evidence="3 6" id="KW-0812">Transmembrane</keyword>
<feature type="transmembrane region" description="Helical" evidence="6">
    <location>
        <begin position="26"/>
        <end position="49"/>
    </location>
</feature>